<dbReference type="KEGG" id="vg:36841382"/>
<feature type="region of interest" description="Disordered" evidence="1">
    <location>
        <begin position="398"/>
        <end position="455"/>
    </location>
</feature>
<proteinExistence type="predicted"/>
<dbReference type="GeneID" id="36841382"/>
<dbReference type="RefSeq" id="YP_009480923.1">
    <property type="nucleotide sequence ID" value="NC_037665.1"/>
</dbReference>
<dbReference type="Proteomes" id="UP000249758">
    <property type="component" value="Segment"/>
</dbReference>
<name>A0A2U7UER2_9VIRU</name>
<organism evidence="2">
    <name type="scientific">Pandoravirus macleodensis</name>
    <dbReference type="NCBI Taxonomy" id="2107707"/>
    <lineage>
        <taxon>Viruses</taxon>
        <taxon>Pandoravirus</taxon>
    </lineage>
</organism>
<gene>
    <name evidence="2" type="ORF">pmac_cds_239</name>
</gene>
<evidence type="ECO:0000313" key="2">
    <source>
        <dbReference type="EMBL" id="AVK76927.1"/>
    </source>
</evidence>
<reference evidence="2" key="1">
    <citation type="journal article" date="2018" name="Nat. Commun.">
        <title>Diversity and evolution of the emerging Pandoraviridae family.</title>
        <authorList>
            <person name="Legendre M."/>
            <person name="Fabre E."/>
            <person name="Poirot O."/>
            <person name="Jeudy S."/>
            <person name="Lartigue A."/>
            <person name="Alempic J.M."/>
            <person name="Beucher L."/>
            <person name="Philippe N."/>
            <person name="Bertaux L."/>
            <person name="Christo-Foroux E."/>
            <person name="Labadie K."/>
            <person name="Coute Y."/>
            <person name="Abergel C."/>
            <person name="Claverie J.M."/>
        </authorList>
    </citation>
    <scope>NUCLEOTIDE SEQUENCE [LARGE SCALE GENOMIC DNA]</scope>
    <source>
        <strain evidence="2">Macleodensis</strain>
    </source>
</reference>
<sequence>MTQRHCAICVGRTEADDVAHVLRKRDPPPPGPATPHSGGAIVYSPVLPHGFAVRLAPGPVDATTAARAAFSVSCLRSTGPVCRNVLGPLAHTLGRYFAGGGCVSVATRTGVPRNHQSLDSILAWRRPTARPGEGDHAARRWLASCVIAQVDSVRWHPRYFVPCDAALDLVYAYLANAVAPASLLRATCSEIGAWLARSHAVLARLTRALAYAETQNVLCPINVQRLASAFDALPRCHRRCASRQQADATCDIDDESAAAYDVETAGCGCPSPYACTAWGPGRSVGAWQRSALNCIAFVAATPTRAVDPAHLRLGYRPAITHDDMTIRYTSLDTATDSAVAAYGDARGHMCDEQRPEQSRTLTEPTAIAPCLYSMPINVDVGRTTCLTDATTVRSKRDTMGDLTQDNMRAGKRRCINDDHSGGHGDDDKHIINDDDGPRTDDTADPDSPNNNVDAIDSDAFWQWINRQFSTEIDDVS</sequence>
<evidence type="ECO:0000256" key="1">
    <source>
        <dbReference type="SAM" id="MobiDB-lite"/>
    </source>
</evidence>
<dbReference type="EMBL" id="MG011691">
    <property type="protein sequence ID" value="AVK76927.1"/>
    <property type="molecule type" value="Genomic_DNA"/>
</dbReference>
<protein>
    <submittedName>
        <fullName evidence="2">Uncharacterized protein</fullName>
    </submittedName>
</protein>
<feature type="compositionally biased region" description="Basic and acidic residues" evidence="1">
    <location>
        <begin position="414"/>
        <end position="441"/>
    </location>
</feature>
<accession>A0A2U7UER2</accession>